<dbReference type="PANTHER" id="PTHR43214:SF41">
    <property type="entry name" value="NITRATE_NITRITE RESPONSE REGULATOR PROTEIN NARP"/>
    <property type="match status" value="1"/>
</dbReference>
<evidence type="ECO:0000313" key="8">
    <source>
        <dbReference type="EMBL" id="RZT96881.1"/>
    </source>
</evidence>
<dbReference type="Pfam" id="PF00196">
    <property type="entry name" value="GerE"/>
    <property type="match status" value="1"/>
</dbReference>
<dbReference type="SUPFAM" id="SSF46894">
    <property type="entry name" value="C-terminal effector domain of the bipartite response regulators"/>
    <property type="match status" value="1"/>
</dbReference>
<dbReference type="InterPro" id="IPR001789">
    <property type="entry name" value="Sig_transdc_resp-reg_receiver"/>
</dbReference>
<evidence type="ECO:0000313" key="9">
    <source>
        <dbReference type="Proteomes" id="UP000293562"/>
    </source>
</evidence>
<dbReference type="InterPro" id="IPR058245">
    <property type="entry name" value="NreC/VraR/RcsB-like_REC"/>
</dbReference>
<dbReference type="SMART" id="SM00448">
    <property type="entry name" value="REC"/>
    <property type="match status" value="1"/>
</dbReference>
<dbReference type="OrthoDB" id="965844at2"/>
<organism evidence="8 9">
    <name type="scientific">Ancylomarina subtilis</name>
    <dbReference type="NCBI Taxonomy" id="1639035"/>
    <lineage>
        <taxon>Bacteria</taxon>
        <taxon>Pseudomonadati</taxon>
        <taxon>Bacteroidota</taxon>
        <taxon>Bacteroidia</taxon>
        <taxon>Marinilabiliales</taxon>
        <taxon>Marinifilaceae</taxon>
        <taxon>Ancylomarina</taxon>
    </lineage>
</organism>
<evidence type="ECO:0000256" key="1">
    <source>
        <dbReference type="ARBA" id="ARBA00022553"/>
    </source>
</evidence>
<keyword evidence="4" id="KW-0804">Transcription</keyword>
<dbReference type="PANTHER" id="PTHR43214">
    <property type="entry name" value="TWO-COMPONENT RESPONSE REGULATOR"/>
    <property type="match status" value="1"/>
</dbReference>
<evidence type="ECO:0000259" key="7">
    <source>
        <dbReference type="PROSITE" id="PS50110"/>
    </source>
</evidence>
<dbReference type="CDD" id="cd06170">
    <property type="entry name" value="LuxR_C_like"/>
    <property type="match status" value="1"/>
</dbReference>
<feature type="domain" description="HTH luxR-type" evidence="6">
    <location>
        <begin position="145"/>
        <end position="210"/>
    </location>
</feature>
<dbReference type="PROSITE" id="PS50043">
    <property type="entry name" value="HTH_LUXR_2"/>
    <property type="match status" value="1"/>
</dbReference>
<dbReference type="InterPro" id="IPR011006">
    <property type="entry name" value="CheY-like_superfamily"/>
</dbReference>
<dbReference type="EMBL" id="SHKN01000001">
    <property type="protein sequence ID" value="RZT96881.1"/>
    <property type="molecule type" value="Genomic_DNA"/>
</dbReference>
<dbReference type="AlphaFoldDB" id="A0A4Q7VKV2"/>
<keyword evidence="3" id="KW-0238">DNA-binding</keyword>
<dbReference type="PROSITE" id="PS00622">
    <property type="entry name" value="HTH_LUXR_1"/>
    <property type="match status" value="1"/>
</dbReference>
<proteinExistence type="predicted"/>
<dbReference type="Proteomes" id="UP000293562">
    <property type="component" value="Unassembled WGS sequence"/>
</dbReference>
<dbReference type="GO" id="GO:0006355">
    <property type="term" value="P:regulation of DNA-templated transcription"/>
    <property type="evidence" value="ECO:0007669"/>
    <property type="project" value="InterPro"/>
</dbReference>
<keyword evidence="1 5" id="KW-0597">Phosphoprotein</keyword>
<gene>
    <name evidence="8" type="ORF">EV201_1532</name>
</gene>
<dbReference type="InterPro" id="IPR039420">
    <property type="entry name" value="WalR-like"/>
</dbReference>
<evidence type="ECO:0000256" key="4">
    <source>
        <dbReference type="ARBA" id="ARBA00023163"/>
    </source>
</evidence>
<dbReference type="RefSeq" id="WP_130306959.1">
    <property type="nucleotide sequence ID" value="NZ_SHKN01000001.1"/>
</dbReference>
<dbReference type="GO" id="GO:0000160">
    <property type="term" value="P:phosphorelay signal transduction system"/>
    <property type="evidence" value="ECO:0007669"/>
    <property type="project" value="InterPro"/>
</dbReference>
<feature type="domain" description="Response regulatory" evidence="7">
    <location>
        <begin position="5"/>
        <end position="121"/>
    </location>
</feature>
<dbReference type="CDD" id="cd17535">
    <property type="entry name" value="REC_NarL-like"/>
    <property type="match status" value="1"/>
</dbReference>
<dbReference type="InterPro" id="IPR000792">
    <property type="entry name" value="Tscrpt_reg_LuxR_C"/>
</dbReference>
<name>A0A4Q7VKV2_9BACT</name>
<evidence type="ECO:0000256" key="2">
    <source>
        <dbReference type="ARBA" id="ARBA00023015"/>
    </source>
</evidence>
<dbReference type="PRINTS" id="PR00038">
    <property type="entry name" value="HTHLUXR"/>
</dbReference>
<reference evidence="8 9" key="1">
    <citation type="submission" date="2019-02" db="EMBL/GenBank/DDBJ databases">
        <title>Genomic Encyclopedia of Type Strains, Phase IV (KMG-IV): sequencing the most valuable type-strain genomes for metagenomic binning, comparative biology and taxonomic classification.</title>
        <authorList>
            <person name="Goeker M."/>
        </authorList>
    </citation>
    <scope>NUCLEOTIDE SEQUENCE [LARGE SCALE GENOMIC DNA]</scope>
    <source>
        <strain evidence="8 9">DSM 28825</strain>
    </source>
</reference>
<dbReference type="GO" id="GO:0003677">
    <property type="term" value="F:DNA binding"/>
    <property type="evidence" value="ECO:0007669"/>
    <property type="project" value="UniProtKB-KW"/>
</dbReference>
<dbReference type="SMART" id="SM00421">
    <property type="entry name" value="HTH_LUXR"/>
    <property type="match status" value="1"/>
</dbReference>
<evidence type="ECO:0000259" key="6">
    <source>
        <dbReference type="PROSITE" id="PS50043"/>
    </source>
</evidence>
<dbReference type="SUPFAM" id="SSF52172">
    <property type="entry name" value="CheY-like"/>
    <property type="match status" value="1"/>
</dbReference>
<protein>
    <submittedName>
        <fullName evidence="8">LuxR family two component transcriptional regulator</fullName>
    </submittedName>
</protein>
<dbReference type="Gene3D" id="3.40.50.2300">
    <property type="match status" value="1"/>
</dbReference>
<accession>A0A4Q7VKV2</accession>
<evidence type="ECO:0000256" key="5">
    <source>
        <dbReference type="PROSITE-ProRule" id="PRU00169"/>
    </source>
</evidence>
<comment type="caution">
    <text evidence="8">The sequence shown here is derived from an EMBL/GenBank/DDBJ whole genome shotgun (WGS) entry which is preliminary data.</text>
</comment>
<evidence type="ECO:0000256" key="3">
    <source>
        <dbReference type="ARBA" id="ARBA00023125"/>
    </source>
</evidence>
<keyword evidence="2" id="KW-0805">Transcription regulation</keyword>
<keyword evidence="9" id="KW-1185">Reference proteome</keyword>
<dbReference type="Pfam" id="PF00072">
    <property type="entry name" value="Response_reg"/>
    <property type="match status" value="1"/>
</dbReference>
<sequence length="214" mass="24222">MSKIKVVLVDDHKLFRDGLKSLLLSNQDIEVVGEFGNAKDLIHQMDKLKTEIIITDISMPGMNGIELTQYVGKAFPEIKMIILSMHINKDFILSAMEAGAKAYLPKDIAGKELIEAIYEVNQGREYFNTLVSNIIMRSLMKKNQDNKGQNELTNRETEVLILVANGLMNKEVANKLHISVRTVDCHKNNIMSKLKLNTTAELVKYAIRNHLIEI</sequence>
<feature type="modified residue" description="4-aspartylphosphate" evidence="5">
    <location>
        <position position="56"/>
    </location>
</feature>
<dbReference type="InterPro" id="IPR016032">
    <property type="entry name" value="Sig_transdc_resp-reg_C-effctor"/>
</dbReference>
<dbReference type="PROSITE" id="PS50110">
    <property type="entry name" value="RESPONSE_REGULATORY"/>
    <property type="match status" value="1"/>
</dbReference>